<feature type="compositionally biased region" description="Polar residues" evidence="1">
    <location>
        <begin position="46"/>
        <end position="61"/>
    </location>
</feature>
<name>A0ABT3AY23_9CYAN</name>
<feature type="region of interest" description="Disordered" evidence="1">
    <location>
        <begin position="43"/>
        <end position="63"/>
    </location>
</feature>
<gene>
    <name evidence="2" type="ORF">OGM63_10905</name>
</gene>
<evidence type="ECO:0000313" key="3">
    <source>
        <dbReference type="Proteomes" id="UP001526143"/>
    </source>
</evidence>
<dbReference type="Proteomes" id="UP001526143">
    <property type="component" value="Unassembled WGS sequence"/>
</dbReference>
<comment type="caution">
    <text evidence="2">The sequence shown here is derived from an EMBL/GenBank/DDBJ whole genome shotgun (WGS) entry which is preliminary data.</text>
</comment>
<dbReference type="SUPFAM" id="SSF82171">
    <property type="entry name" value="DPP6 N-terminal domain-like"/>
    <property type="match status" value="1"/>
</dbReference>
<accession>A0ABT3AY23</accession>
<protein>
    <submittedName>
        <fullName evidence="2">Uncharacterized protein</fullName>
    </submittedName>
</protein>
<dbReference type="RefSeq" id="WP_263745553.1">
    <property type="nucleotide sequence ID" value="NZ_JAOWRF010000161.1"/>
</dbReference>
<sequence length="304" mass="32330">MKLILTRRQFGQLAVLATAGTATGLFTNKILAQKPSTVILGARPGNISSPDTSADLNSDTTDLSDESATADIVPSALQTIVVESFDVGSQEVKTVLTTPPILETGEQVSGFVSLKDGRFVVTATNIDPGKKNKQSVRLIFLSDSPKSVAVSGLKNNEALRSLLGLKDGSVVGLVGKINGTPPSRIVTINPDTGNITDRDKIPDQKRVTAVAQCPEETFYGIATENTGETSVFQIGQEQLTKLSFNGQPWNNGFIGLVCGASNQLYGLGALRHQEYPFYLHSIDPKTGEIKRIGKGFNVSAITIP</sequence>
<keyword evidence="3" id="KW-1185">Reference proteome</keyword>
<reference evidence="2 3" key="1">
    <citation type="submission" date="2022-10" db="EMBL/GenBank/DDBJ databases">
        <title>Identification of biosynthetic pathway for the production of the potent trypsin inhibitor radiosumin.</title>
        <authorList>
            <person name="Fewer D.P."/>
            <person name="Delbaje E."/>
            <person name="Ouyang X."/>
            <person name="Agostino P.D."/>
            <person name="Wahlsten M."/>
            <person name="Jokela J."/>
            <person name="Permi P."/>
            <person name="Haapaniemi E."/>
            <person name="Koistinen H."/>
        </authorList>
    </citation>
    <scope>NUCLEOTIDE SEQUENCE [LARGE SCALE GENOMIC DNA]</scope>
    <source>
        <strain evidence="2 3">NIES-515</strain>
    </source>
</reference>
<dbReference type="EMBL" id="JAOWRF010000161">
    <property type="protein sequence ID" value="MCV3214017.1"/>
    <property type="molecule type" value="Genomic_DNA"/>
</dbReference>
<proteinExistence type="predicted"/>
<evidence type="ECO:0000313" key="2">
    <source>
        <dbReference type="EMBL" id="MCV3214017.1"/>
    </source>
</evidence>
<organism evidence="2 3">
    <name type="scientific">Plectonema radiosum NIES-515</name>
    <dbReference type="NCBI Taxonomy" id="2986073"/>
    <lineage>
        <taxon>Bacteria</taxon>
        <taxon>Bacillati</taxon>
        <taxon>Cyanobacteriota</taxon>
        <taxon>Cyanophyceae</taxon>
        <taxon>Oscillatoriophycideae</taxon>
        <taxon>Oscillatoriales</taxon>
        <taxon>Microcoleaceae</taxon>
        <taxon>Plectonema</taxon>
    </lineage>
</organism>
<evidence type="ECO:0000256" key="1">
    <source>
        <dbReference type="SAM" id="MobiDB-lite"/>
    </source>
</evidence>